<dbReference type="OrthoDB" id="10056288at2759"/>
<name>A0A267EPR0_9PLAT</name>
<feature type="transmembrane region" description="Helical" evidence="1">
    <location>
        <begin position="40"/>
        <end position="60"/>
    </location>
</feature>
<dbReference type="AlphaFoldDB" id="A0A267EPR0"/>
<proteinExistence type="predicted"/>
<sequence>QVKIDSEKHNQPRIGCEILLILVYPYRESTTKLAKQSAVMAGRISSLKVLLVFAGLLCAVSTQVEARRIRWNGNWAFGCDFYNRDLKNERMPGEQCGGACARTHRCTHFAWTRYNGGTCWMKFGSVTKSDAFSTGDNTMVCGVV</sequence>
<reference evidence="2 3" key="1">
    <citation type="submission" date="2017-06" db="EMBL/GenBank/DDBJ databases">
        <title>A platform for efficient transgenesis in Macrostomum lignano, a flatworm model organism for stem cell research.</title>
        <authorList>
            <person name="Berezikov E."/>
        </authorList>
    </citation>
    <scope>NUCLEOTIDE SEQUENCE [LARGE SCALE GENOMIC DNA]</scope>
    <source>
        <strain evidence="2">DV1</strain>
        <tissue evidence="2">Whole organism</tissue>
    </source>
</reference>
<keyword evidence="3" id="KW-1185">Reference proteome</keyword>
<keyword evidence="1" id="KW-1133">Transmembrane helix</keyword>
<protein>
    <recommendedName>
        <fullName evidence="4">Apple domain-containing protein</fullName>
    </recommendedName>
</protein>
<organism evidence="2 3">
    <name type="scientific">Macrostomum lignano</name>
    <dbReference type="NCBI Taxonomy" id="282301"/>
    <lineage>
        <taxon>Eukaryota</taxon>
        <taxon>Metazoa</taxon>
        <taxon>Spiralia</taxon>
        <taxon>Lophotrochozoa</taxon>
        <taxon>Platyhelminthes</taxon>
        <taxon>Rhabditophora</taxon>
        <taxon>Macrostomorpha</taxon>
        <taxon>Macrostomida</taxon>
        <taxon>Macrostomidae</taxon>
        <taxon>Macrostomum</taxon>
    </lineage>
</organism>
<dbReference type="STRING" id="282301.A0A267EPR0"/>
<dbReference type="Proteomes" id="UP000215902">
    <property type="component" value="Unassembled WGS sequence"/>
</dbReference>
<comment type="caution">
    <text evidence="2">The sequence shown here is derived from an EMBL/GenBank/DDBJ whole genome shotgun (WGS) entry which is preliminary data.</text>
</comment>
<feature type="non-terminal residue" evidence="2">
    <location>
        <position position="1"/>
    </location>
</feature>
<gene>
    <name evidence="2" type="ORF">BOX15_Mlig017410g2</name>
</gene>
<evidence type="ECO:0000256" key="1">
    <source>
        <dbReference type="SAM" id="Phobius"/>
    </source>
</evidence>
<dbReference type="Gene3D" id="3.50.4.10">
    <property type="entry name" value="Hepatocyte Growth Factor"/>
    <property type="match status" value="1"/>
</dbReference>
<evidence type="ECO:0000313" key="3">
    <source>
        <dbReference type="Proteomes" id="UP000215902"/>
    </source>
</evidence>
<keyword evidence="1" id="KW-0812">Transmembrane</keyword>
<dbReference type="EMBL" id="NIVC01001835">
    <property type="protein sequence ID" value="PAA63530.1"/>
    <property type="molecule type" value="Genomic_DNA"/>
</dbReference>
<evidence type="ECO:0008006" key="4">
    <source>
        <dbReference type="Google" id="ProtNLM"/>
    </source>
</evidence>
<accession>A0A267EPR0</accession>
<keyword evidence="1" id="KW-0472">Membrane</keyword>
<evidence type="ECO:0000313" key="2">
    <source>
        <dbReference type="EMBL" id="PAA63530.1"/>
    </source>
</evidence>